<evidence type="ECO:0000259" key="2">
    <source>
        <dbReference type="Pfam" id="PF08327"/>
    </source>
</evidence>
<dbReference type="InterPro" id="IPR013538">
    <property type="entry name" value="ASHA1/2-like_C"/>
</dbReference>
<keyword evidence="4" id="KW-1185">Reference proteome</keyword>
<organism evidence="3 4">
    <name type="scientific">Kocuria turfanensis</name>
    <dbReference type="NCBI Taxonomy" id="388357"/>
    <lineage>
        <taxon>Bacteria</taxon>
        <taxon>Bacillati</taxon>
        <taxon>Actinomycetota</taxon>
        <taxon>Actinomycetes</taxon>
        <taxon>Micrococcales</taxon>
        <taxon>Micrococcaceae</taxon>
        <taxon>Kocuria</taxon>
    </lineage>
</organism>
<name>A0A512IAF0_9MICC</name>
<dbReference type="Proteomes" id="UP000321103">
    <property type="component" value="Unassembled WGS sequence"/>
</dbReference>
<dbReference type="RefSeq" id="WP_062736676.1">
    <property type="nucleotide sequence ID" value="NZ_BJZS01000023.1"/>
</dbReference>
<dbReference type="Gene3D" id="3.30.530.20">
    <property type="match status" value="1"/>
</dbReference>
<dbReference type="InterPro" id="IPR023393">
    <property type="entry name" value="START-like_dom_sf"/>
</dbReference>
<dbReference type="SUPFAM" id="SSF55961">
    <property type="entry name" value="Bet v1-like"/>
    <property type="match status" value="1"/>
</dbReference>
<proteinExistence type="inferred from homology"/>
<sequence>MPVIDVHKDVEALALTFVAEFDASVEQVWQVWEDPRRLERWWGPPEWPATFVEHELREGGRCRYYMTGPDGEKAAGWWTVTAVDAPRRLEFDDGFADEHGEPDPALGATHAVVTLEDVGGRTRMTTRSTFESAGQLEQMLAMGMEEGMRQAMGQIDGLLAGAARSGSDATRR</sequence>
<evidence type="ECO:0000313" key="3">
    <source>
        <dbReference type="EMBL" id="GEO94680.1"/>
    </source>
</evidence>
<dbReference type="Pfam" id="PF08327">
    <property type="entry name" value="AHSA1"/>
    <property type="match status" value="1"/>
</dbReference>
<protein>
    <submittedName>
        <fullName evidence="3">Activator of HSP90 ATPase</fullName>
    </submittedName>
</protein>
<comment type="similarity">
    <text evidence="1">Belongs to the AHA1 family.</text>
</comment>
<gene>
    <name evidence="3" type="ORF">KTU01_08030</name>
</gene>
<dbReference type="CDD" id="cd07814">
    <property type="entry name" value="SRPBCC_CalC_Aha1-like"/>
    <property type="match status" value="1"/>
</dbReference>
<comment type="caution">
    <text evidence="3">The sequence shown here is derived from an EMBL/GenBank/DDBJ whole genome shotgun (WGS) entry which is preliminary data.</text>
</comment>
<dbReference type="AlphaFoldDB" id="A0A512IAF0"/>
<feature type="domain" description="Activator of Hsp90 ATPase homologue 1/2-like C-terminal" evidence="2">
    <location>
        <begin position="22"/>
        <end position="159"/>
    </location>
</feature>
<evidence type="ECO:0000256" key="1">
    <source>
        <dbReference type="ARBA" id="ARBA00006817"/>
    </source>
</evidence>
<dbReference type="EMBL" id="BJZS01000023">
    <property type="protein sequence ID" value="GEO94680.1"/>
    <property type="molecule type" value="Genomic_DNA"/>
</dbReference>
<accession>A0A512IAF0</accession>
<evidence type="ECO:0000313" key="4">
    <source>
        <dbReference type="Proteomes" id="UP000321103"/>
    </source>
</evidence>
<reference evidence="3 4" key="1">
    <citation type="submission" date="2019-07" db="EMBL/GenBank/DDBJ databases">
        <title>Whole genome shotgun sequence of Kocuria turfanensis NBRC 107627.</title>
        <authorList>
            <person name="Hosoyama A."/>
            <person name="Uohara A."/>
            <person name="Ohji S."/>
            <person name="Ichikawa N."/>
        </authorList>
    </citation>
    <scope>NUCLEOTIDE SEQUENCE [LARGE SCALE GENOMIC DNA]</scope>
    <source>
        <strain evidence="3 4">NBRC 107627</strain>
    </source>
</reference>
<dbReference type="STRING" id="388357.GCA_001580365_03322"/>